<accession>A0A7I7VZD2</accession>
<gene>
    <name evidence="4" type="ORF">BST20_02635</name>
    <name evidence="3" type="ORF">MBRA_02370</name>
</gene>
<dbReference type="OrthoDB" id="4690547at2"/>
<comment type="similarity">
    <text evidence="1">Belongs to the short-chain dehydrogenases/reductases (SDR) family.</text>
</comment>
<dbReference type="AlphaFoldDB" id="A0A7I7VZD2"/>
<dbReference type="CDD" id="cd05233">
    <property type="entry name" value="SDR_c"/>
    <property type="match status" value="1"/>
</dbReference>
<keyword evidence="2" id="KW-0560">Oxidoreductase</keyword>
<dbReference type="SUPFAM" id="SSF51735">
    <property type="entry name" value="NAD(P)-binding Rossmann-fold domains"/>
    <property type="match status" value="1"/>
</dbReference>
<dbReference type="GO" id="GO:0016491">
    <property type="term" value="F:oxidoreductase activity"/>
    <property type="evidence" value="ECO:0007669"/>
    <property type="project" value="UniProtKB-KW"/>
</dbReference>
<reference evidence="4 5" key="1">
    <citation type="submission" date="2016-12" db="EMBL/GenBank/DDBJ databases">
        <title>The new phylogeny of genus Mycobacterium.</title>
        <authorList>
            <person name="Tortoli E."/>
            <person name="Trovato A."/>
            <person name="Cirillo D.M."/>
        </authorList>
    </citation>
    <scope>NUCLEOTIDE SEQUENCE [LARGE SCALE GENOMIC DNA]</scope>
    <source>
        <strain evidence="4 5">DSM 44624</strain>
    </source>
</reference>
<evidence type="ECO:0000313" key="4">
    <source>
        <dbReference type="EMBL" id="ORA41054.1"/>
    </source>
</evidence>
<sequence length="293" mass="30513">MTTNWPAGQAAFVTGAASGIGLGIARALVAAGAKVALADIDATRLAMVEQELTDAGGSVMAVPLDVTDAEQWAAAADRAEEVLGPISILCNNAGANGGGELDKTPLEVWRWVYRINVEGQFIGLLTFLPRFKGRGGRAHIVNTASMAGIVPMIRVGAYSSAKFASFGLSMVLRGECEGTDIGVSVLCPGTVSTRISETSGAGEAKLLGEEVNTAVVEGNNALLAQGADPNRVGEQVVEAMQQGQFLIITHADWLPLVEAVHNEIQTTFDEFDNRHGADITAKILAQGISPVTT</sequence>
<dbReference type="PANTHER" id="PTHR43669">
    <property type="entry name" value="5-KETO-D-GLUCONATE 5-REDUCTASE"/>
    <property type="match status" value="1"/>
</dbReference>
<dbReference type="RefSeq" id="WP_083129832.1">
    <property type="nucleotide sequence ID" value="NZ_AP022606.1"/>
</dbReference>
<dbReference type="Gene3D" id="3.40.50.720">
    <property type="entry name" value="NAD(P)-binding Rossmann-like Domain"/>
    <property type="match status" value="1"/>
</dbReference>
<organism evidence="4 5">
    <name type="scientific">Mycobacterium branderi</name>
    <dbReference type="NCBI Taxonomy" id="43348"/>
    <lineage>
        <taxon>Bacteria</taxon>
        <taxon>Bacillati</taxon>
        <taxon>Actinomycetota</taxon>
        <taxon>Actinomycetes</taxon>
        <taxon>Mycobacteriales</taxon>
        <taxon>Mycobacteriaceae</taxon>
        <taxon>Mycobacterium</taxon>
    </lineage>
</organism>
<dbReference type="InterPro" id="IPR002347">
    <property type="entry name" value="SDR_fam"/>
</dbReference>
<name>A0A7I7VZD2_9MYCO</name>
<evidence type="ECO:0000313" key="3">
    <source>
        <dbReference type="EMBL" id="BBZ10042.1"/>
    </source>
</evidence>
<dbReference type="EMBL" id="MVHM01000001">
    <property type="protein sequence ID" value="ORA41054.1"/>
    <property type="molecule type" value="Genomic_DNA"/>
</dbReference>
<dbReference type="PRINTS" id="PR00081">
    <property type="entry name" value="GDHRDH"/>
</dbReference>
<dbReference type="Proteomes" id="UP000467379">
    <property type="component" value="Chromosome"/>
</dbReference>
<dbReference type="Proteomes" id="UP000192441">
    <property type="component" value="Unassembled WGS sequence"/>
</dbReference>
<evidence type="ECO:0000313" key="5">
    <source>
        <dbReference type="Proteomes" id="UP000192441"/>
    </source>
</evidence>
<keyword evidence="6" id="KW-1185">Reference proteome</keyword>
<dbReference type="InterPro" id="IPR020904">
    <property type="entry name" value="Sc_DH/Rdtase_CS"/>
</dbReference>
<evidence type="ECO:0000256" key="2">
    <source>
        <dbReference type="ARBA" id="ARBA00023002"/>
    </source>
</evidence>
<proteinExistence type="inferred from homology"/>
<reference evidence="3 6" key="2">
    <citation type="journal article" date="2019" name="Emerg. Microbes Infect.">
        <title>Comprehensive subspecies identification of 175 nontuberculous mycobacteria species based on 7547 genomic profiles.</title>
        <authorList>
            <person name="Matsumoto Y."/>
            <person name="Kinjo T."/>
            <person name="Motooka D."/>
            <person name="Nabeya D."/>
            <person name="Jung N."/>
            <person name="Uechi K."/>
            <person name="Horii T."/>
            <person name="Iida T."/>
            <person name="Fujita J."/>
            <person name="Nakamura S."/>
        </authorList>
    </citation>
    <scope>NUCLEOTIDE SEQUENCE [LARGE SCALE GENOMIC DNA]</scope>
    <source>
        <strain evidence="3 6">JCM 12687</strain>
    </source>
</reference>
<dbReference type="PANTHER" id="PTHR43669:SF3">
    <property type="entry name" value="ALCOHOL DEHYDROGENASE, PUTATIVE (AFU_ORTHOLOGUE AFUA_3G03445)-RELATED"/>
    <property type="match status" value="1"/>
</dbReference>
<evidence type="ECO:0000256" key="1">
    <source>
        <dbReference type="ARBA" id="ARBA00006484"/>
    </source>
</evidence>
<dbReference type="InterPro" id="IPR036291">
    <property type="entry name" value="NAD(P)-bd_dom_sf"/>
</dbReference>
<reference evidence="3" key="3">
    <citation type="submission" date="2020-02" db="EMBL/GenBank/DDBJ databases">
        <authorList>
            <person name="Matsumoto Y."/>
            <person name="Kinjo T."/>
            <person name="Motooka D."/>
            <person name="Nabeya D."/>
            <person name="Jung N."/>
            <person name="Uechi K."/>
            <person name="Horii T."/>
            <person name="Iida T."/>
            <person name="Fujita J."/>
            <person name="Nakamura S."/>
        </authorList>
    </citation>
    <scope>NUCLEOTIDE SEQUENCE</scope>
    <source>
        <strain evidence="3">JCM 12687</strain>
    </source>
</reference>
<dbReference type="EMBL" id="AP022606">
    <property type="protein sequence ID" value="BBZ10042.1"/>
    <property type="molecule type" value="Genomic_DNA"/>
</dbReference>
<evidence type="ECO:0000313" key="6">
    <source>
        <dbReference type="Proteomes" id="UP000467379"/>
    </source>
</evidence>
<dbReference type="Pfam" id="PF00106">
    <property type="entry name" value="adh_short"/>
    <property type="match status" value="1"/>
</dbReference>
<protein>
    <submittedName>
        <fullName evidence="4">Short-chain dehydrogenase</fullName>
    </submittedName>
    <submittedName>
        <fullName evidence="3">Short-chain type dehydrogenase/reductase</fullName>
    </submittedName>
</protein>
<dbReference type="PROSITE" id="PS00061">
    <property type="entry name" value="ADH_SHORT"/>
    <property type="match status" value="1"/>
</dbReference>